<reference evidence="3" key="1">
    <citation type="submission" date="2017-02" db="EMBL/GenBank/DDBJ databases">
        <authorList>
            <person name="Tafer H."/>
            <person name="Lopandic K."/>
        </authorList>
    </citation>
    <scope>NUCLEOTIDE SEQUENCE [LARGE SCALE GENOMIC DNA]</scope>
    <source>
        <strain evidence="3">CBS 366.77</strain>
    </source>
</reference>
<sequence>MSDTCPLTIGLNLPRLQSPSQAFHHWSPASTSQKIPKDSGFVYISQNAARYPASPLEPLFRSLYAENPSFDISSVDLVTDKNNLRKLLSFISQKVDRSRCNGFCIDVEVESNTGTVLFYRVEDQNSEVIGGNKFVWYGQEFRKAYAKNEIEGSTGHYRVVSYRFGGMNLLVMSQTDAYVGTDLSSDSTSTGDDNEGSSDIPDMAASTAVQKKPAPLPSQNPPHAASKYSGLLIKMEGRVVPITSTLEIRTCARHDLTKMKEITSPVWLSQTGNLAIALHEDGVFDPPEVGAAAPAVEDFEEDNQVVLKRLAVLIKKIIEVVKENGQHFTISYRQGANKLVILKNLEGWNMLPHDLYCKFEESSKRSRPEKE</sequence>
<organism evidence="2 3">
    <name type="scientific">Aspergillus sclerotialis</name>
    <dbReference type="NCBI Taxonomy" id="2070753"/>
    <lineage>
        <taxon>Eukaryota</taxon>
        <taxon>Fungi</taxon>
        <taxon>Dikarya</taxon>
        <taxon>Ascomycota</taxon>
        <taxon>Pezizomycotina</taxon>
        <taxon>Eurotiomycetes</taxon>
        <taxon>Eurotiomycetidae</taxon>
        <taxon>Eurotiales</taxon>
        <taxon>Aspergillaceae</taxon>
        <taxon>Aspergillus</taxon>
        <taxon>Aspergillus subgen. Polypaecilum</taxon>
    </lineage>
</organism>
<feature type="region of interest" description="Disordered" evidence="1">
    <location>
        <begin position="182"/>
        <end position="201"/>
    </location>
</feature>
<gene>
    <name evidence="2" type="ORF">PHISCL_10237</name>
</gene>
<dbReference type="Proteomes" id="UP000266188">
    <property type="component" value="Unassembled WGS sequence"/>
</dbReference>
<comment type="caution">
    <text evidence="2">The sequence shown here is derived from an EMBL/GenBank/DDBJ whole genome shotgun (WGS) entry which is preliminary data.</text>
</comment>
<dbReference type="STRING" id="2070753.A0A3A2Z3J2"/>
<evidence type="ECO:0000313" key="2">
    <source>
        <dbReference type="EMBL" id="RJE17426.1"/>
    </source>
</evidence>
<dbReference type="AlphaFoldDB" id="A0A3A2Z3J2"/>
<keyword evidence="3" id="KW-1185">Reference proteome</keyword>
<feature type="compositionally biased region" description="Low complexity" evidence="1">
    <location>
        <begin position="182"/>
        <end position="191"/>
    </location>
</feature>
<proteinExistence type="predicted"/>
<dbReference type="EMBL" id="MVGC01000976">
    <property type="protein sequence ID" value="RJE17426.1"/>
    <property type="molecule type" value="Genomic_DNA"/>
</dbReference>
<dbReference type="PANTHER" id="PTHR35179">
    <property type="entry name" value="PROTEIN CBG02620"/>
    <property type="match status" value="1"/>
</dbReference>
<accession>A0A3A2Z3J2</accession>
<protein>
    <recommendedName>
        <fullName evidence="4">Decapping nuclease</fullName>
    </recommendedName>
</protein>
<dbReference type="OrthoDB" id="5393654at2759"/>
<name>A0A3A2Z3J2_9EURO</name>
<dbReference type="PANTHER" id="PTHR35179:SF2">
    <property type="entry name" value="START DOMAIN-CONTAINING PROTEIN"/>
    <property type="match status" value="1"/>
</dbReference>
<evidence type="ECO:0000313" key="3">
    <source>
        <dbReference type="Proteomes" id="UP000266188"/>
    </source>
</evidence>
<evidence type="ECO:0008006" key="4">
    <source>
        <dbReference type="Google" id="ProtNLM"/>
    </source>
</evidence>
<evidence type="ECO:0000256" key="1">
    <source>
        <dbReference type="SAM" id="MobiDB-lite"/>
    </source>
</evidence>